<dbReference type="Gene3D" id="3.40.50.1000">
    <property type="entry name" value="HAD superfamily/HAD-like"/>
    <property type="match status" value="1"/>
</dbReference>
<dbReference type="InterPro" id="IPR023214">
    <property type="entry name" value="HAD_sf"/>
</dbReference>
<dbReference type="InterPro" id="IPR006434">
    <property type="entry name" value="Pyrimidine_nucleotidase_eu"/>
</dbReference>
<evidence type="ECO:0000256" key="5">
    <source>
        <dbReference type="ARBA" id="ARBA00022741"/>
    </source>
</evidence>
<organism evidence="10 11">
    <name type="scientific">Pararge aegeria aegeria</name>
    <dbReference type="NCBI Taxonomy" id="348720"/>
    <lineage>
        <taxon>Eukaryota</taxon>
        <taxon>Metazoa</taxon>
        <taxon>Ecdysozoa</taxon>
        <taxon>Arthropoda</taxon>
        <taxon>Hexapoda</taxon>
        <taxon>Insecta</taxon>
        <taxon>Pterygota</taxon>
        <taxon>Neoptera</taxon>
        <taxon>Endopterygota</taxon>
        <taxon>Lepidoptera</taxon>
        <taxon>Glossata</taxon>
        <taxon>Ditrysia</taxon>
        <taxon>Papilionoidea</taxon>
        <taxon>Nymphalidae</taxon>
        <taxon>Satyrinae</taxon>
        <taxon>Satyrini</taxon>
        <taxon>Parargina</taxon>
        <taxon>Pararge</taxon>
    </lineage>
</organism>
<proteinExistence type="inferred from homology"/>
<comment type="caution">
    <text evidence="10">The sequence shown here is derived from an EMBL/GenBank/DDBJ whole genome shotgun (WGS) entry which is preliminary data.</text>
</comment>
<evidence type="ECO:0000313" key="11">
    <source>
        <dbReference type="Proteomes" id="UP000838756"/>
    </source>
</evidence>
<evidence type="ECO:0000256" key="9">
    <source>
        <dbReference type="RuleBase" id="RU361276"/>
    </source>
</evidence>
<evidence type="ECO:0000256" key="2">
    <source>
        <dbReference type="ARBA" id="ARBA00008389"/>
    </source>
</evidence>
<dbReference type="EMBL" id="CAKXAJ010025837">
    <property type="protein sequence ID" value="CAH2244637.1"/>
    <property type="molecule type" value="Genomic_DNA"/>
</dbReference>
<dbReference type="FunFam" id="1.10.150.340:FF:000001">
    <property type="entry name" value="Cytosolic 5-nucleotidase 3-like"/>
    <property type="match status" value="1"/>
</dbReference>
<evidence type="ECO:0000256" key="7">
    <source>
        <dbReference type="ARBA" id="ARBA00022842"/>
    </source>
</evidence>
<dbReference type="SUPFAM" id="SSF56784">
    <property type="entry name" value="HAD-like"/>
    <property type="match status" value="1"/>
</dbReference>
<keyword evidence="5 9" id="KW-0547">Nucleotide-binding</keyword>
<dbReference type="Gene3D" id="1.10.150.340">
    <property type="entry name" value="Pyrimidine 5'-nucleotidase (UMPH-1), N-terminal domain"/>
    <property type="match status" value="1"/>
</dbReference>
<gene>
    <name evidence="10" type="primary">jg3866</name>
    <name evidence="10" type="ORF">PAEG_LOCUS20562</name>
</gene>
<keyword evidence="8 9" id="KW-0546">Nucleotide metabolism</keyword>
<dbReference type="EC" id="3.1.3.5" evidence="3 9"/>
<keyword evidence="6 9" id="KW-0378">Hydrolase</keyword>
<name>A0A8S4S239_9NEOP</name>
<dbReference type="PANTHER" id="PTHR13045:SF0">
    <property type="entry name" value="7-METHYLGUANOSINE PHOSPHATE-SPECIFIC 5'-NUCLEOTIDASE"/>
    <property type="match status" value="1"/>
</dbReference>
<dbReference type="Proteomes" id="UP000838756">
    <property type="component" value="Unassembled WGS sequence"/>
</dbReference>
<evidence type="ECO:0000256" key="6">
    <source>
        <dbReference type="ARBA" id="ARBA00022801"/>
    </source>
</evidence>
<reference evidence="10" key="1">
    <citation type="submission" date="2022-03" db="EMBL/GenBank/DDBJ databases">
        <authorList>
            <person name="Lindestad O."/>
        </authorList>
    </citation>
    <scope>NUCLEOTIDE SEQUENCE</scope>
</reference>
<dbReference type="GO" id="GO:0000166">
    <property type="term" value="F:nucleotide binding"/>
    <property type="evidence" value="ECO:0007669"/>
    <property type="project" value="UniProtKB-KW"/>
</dbReference>
<comment type="subcellular location">
    <subcellularLocation>
        <location evidence="9">Cytoplasm</location>
    </subcellularLocation>
</comment>
<protein>
    <recommendedName>
        <fullName evidence="3 9">5'-nucleotidase</fullName>
        <ecNumber evidence="3 9">3.1.3.5</ecNumber>
    </recommendedName>
</protein>
<dbReference type="OrthoDB" id="10014216at2759"/>
<dbReference type="SFLD" id="SFLDS00003">
    <property type="entry name" value="Haloacid_Dehalogenase"/>
    <property type="match status" value="1"/>
</dbReference>
<dbReference type="AlphaFoldDB" id="A0A8S4S239"/>
<evidence type="ECO:0000256" key="3">
    <source>
        <dbReference type="ARBA" id="ARBA00012643"/>
    </source>
</evidence>
<dbReference type="GO" id="GO:0000287">
    <property type="term" value="F:magnesium ion binding"/>
    <property type="evidence" value="ECO:0007669"/>
    <property type="project" value="InterPro"/>
</dbReference>
<accession>A0A8S4S239</accession>
<dbReference type="GO" id="GO:0009117">
    <property type="term" value="P:nucleotide metabolic process"/>
    <property type="evidence" value="ECO:0007669"/>
    <property type="project" value="UniProtKB-KW"/>
</dbReference>
<evidence type="ECO:0000256" key="4">
    <source>
        <dbReference type="ARBA" id="ARBA00022723"/>
    </source>
</evidence>
<dbReference type="SFLD" id="SFLDG01128">
    <property type="entry name" value="C1.4:_5'-Nucleotidase_Like"/>
    <property type="match status" value="1"/>
</dbReference>
<keyword evidence="7" id="KW-0460">Magnesium</keyword>
<dbReference type="NCBIfam" id="TIGR01544">
    <property type="entry name" value="HAD-SF-IE"/>
    <property type="match status" value="1"/>
</dbReference>
<dbReference type="InterPro" id="IPR036412">
    <property type="entry name" value="HAD-like_sf"/>
</dbReference>
<keyword evidence="9" id="KW-0963">Cytoplasm</keyword>
<dbReference type="GO" id="GO:0008253">
    <property type="term" value="F:5'-nucleotidase activity"/>
    <property type="evidence" value="ECO:0007669"/>
    <property type="project" value="UniProtKB-EC"/>
</dbReference>
<comment type="similarity">
    <text evidence="2 9">Belongs to the pyrimidine 5'-nucleotidase family.</text>
</comment>
<comment type="catalytic activity">
    <reaction evidence="1 9">
        <text>a ribonucleoside 5'-phosphate + H2O = a ribonucleoside + phosphate</text>
        <dbReference type="Rhea" id="RHEA:12484"/>
        <dbReference type="ChEBI" id="CHEBI:15377"/>
        <dbReference type="ChEBI" id="CHEBI:18254"/>
        <dbReference type="ChEBI" id="CHEBI:43474"/>
        <dbReference type="ChEBI" id="CHEBI:58043"/>
        <dbReference type="EC" id="3.1.3.5"/>
    </reaction>
</comment>
<evidence type="ECO:0000256" key="8">
    <source>
        <dbReference type="ARBA" id="ARBA00023080"/>
    </source>
</evidence>
<keyword evidence="11" id="KW-1185">Reference proteome</keyword>
<keyword evidence="4" id="KW-0479">Metal-binding</keyword>
<dbReference type="GO" id="GO:0005737">
    <property type="term" value="C:cytoplasm"/>
    <property type="evidence" value="ECO:0007669"/>
    <property type="project" value="UniProtKB-SubCell"/>
</dbReference>
<dbReference type="PANTHER" id="PTHR13045">
    <property type="entry name" value="5'-NUCLEOTIDASE"/>
    <property type="match status" value="1"/>
</dbReference>
<dbReference type="Pfam" id="PF05822">
    <property type="entry name" value="UMPH-1"/>
    <property type="match status" value="1"/>
</dbReference>
<sequence length="329" mass="37216">MTIDTTDISQNNNFCRGVVLGYKKVVQDFSIVSDMKMITSLHEIKELDKPNIHIRDKDALLTKINQIIRDGHEKLQIVTDFDHTLTRHNMDNGKTVLTSFGMFRECPSVPQEYKDEELRLADIYKPIEVDPTMSIEDKTKHMVAWYLAAHKLLKGVKFPRNELIEVSQKMIDCFRIGVEDLILWSEKQQVPVLVFSAGLGECVVAALNAANFLLPHVKVVSNFLALDENESVIGIKGDVIHTYNKNEAAIKDTEYYEMVKERNNVLLLGDNIGDAGMAEGMEHCDVIVKIGFLGRNTEANLQNYTNKFDIVLVNEHTVDVANAILKLVL</sequence>
<evidence type="ECO:0000256" key="1">
    <source>
        <dbReference type="ARBA" id="ARBA00000815"/>
    </source>
</evidence>
<evidence type="ECO:0000313" key="10">
    <source>
        <dbReference type="EMBL" id="CAH2244637.1"/>
    </source>
</evidence>